<dbReference type="Proteomes" id="UP000439903">
    <property type="component" value="Unassembled WGS sequence"/>
</dbReference>
<keyword evidence="2" id="KW-1185">Reference proteome</keyword>
<evidence type="ECO:0000313" key="1">
    <source>
        <dbReference type="EMBL" id="KAF0452883.1"/>
    </source>
</evidence>
<comment type="caution">
    <text evidence="1">The sequence shown here is derived from an EMBL/GenBank/DDBJ whole genome shotgun (WGS) entry which is preliminary data.</text>
</comment>
<gene>
    <name evidence="1" type="ORF">F8M41_001848</name>
</gene>
<protein>
    <submittedName>
        <fullName evidence="1">Uncharacterized protein</fullName>
    </submittedName>
</protein>
<name>A0A8H3XG94_GIGMA</name>
<organism evidence="1 2">
    <name type="scientific">Gigaspora margarita</name>
    <dbReference type="NCBI Taxonomy" id="4874"/>
    <lineage>
        <taxon>Eukaryota</taxon>
        <taxon>Fungi</taxon>
        <taxon>Fungi incertae sedis</taxon>
        <taxon>Mucoromycota</taxon>
        <taxon>Glomeromycotina</taxon>
        <taxon>Glomeromycetes</taxon>
        <taxon>Diversisporales</taxon>
        <taxon>Gigasporaceae</taxon>
        <taxon>Gigaspora</taxon>
    </lineage>
</organism>
<dbReference type="OrthoDB" id="2428084at2759"/>
<accession>A0A8H3XG94</accession>
<dbReference type="EMBL" id="WTPW01001151">
    <property type="protein sequence ID" value="KAF0452883.1"/>
    <property type="molecule type" value="Genomic_DNA"/>
</dbReference>
<sequence length="123" mass="14111">MRLSILTHIIIIFSMIVHIIQANNRLTVKLSFITICHLYVTDCNGHVLRDPGWKKCADNTWHWDDAPDTIYCLHAYHRTDAHGNKYCNATKTACFNVDGDIGEWNIYRCDNNGINESNDPCNS</sequence>
<reference evidence="1 2" key="1">
    <citation type="journal article" date="2019" name="Environ. Microbiol.">
        <title>At the nexus of three kingdoms: the genome of the mycorrhizal fungus Gigaspora margarita provides insights into plant, endobacterial and fungal interactions.</title>
        <authorList>
            <person name="Venice F."/>
            <person name="Ghignone S."/>
            <person name="Salvioli di Fossalunga A."/>
            <person name="Amselem J."/>
            <person name="Novero M."/>
            <person name="Xianan X."/>
            <person name="Sedzielewska Toro K."/>
            <person name="Morin E."/>
            <person name="Lipzen A."/>
            <person name="Grigoriev I.V."/>
            <person name="Henrissat B."/>
            <person name="Martin F.M."/>
            <person name="Bonfante P."/>
        </authorList>
    </citation>
    <scope>NUCLEOTIDE SEQUENCE [LARGE SCALE GENOMIC DNA]</scope>
    <source>
        <strain evidence="1 2">BEG34</strain>
    </source>
</reference>
<proteinExistence type="predicted"/>
<evidence type="ECO:0000313" key="2">
    <source>
        <dbReference type="Proteomes" id="UP000439903"/>
    </source>
</evidence>
<dbReference type="AlphaFoldDB" id="A0A8H3XG94"/>